<feature type="transmembrane region" description="Helical" evidence="5">
    <location>
        <begin position="232"/>
        <end position="254"/>
    </location>
</feature>
<protein>
    <recommendedName>
        <fullName evidence="6">Major facilitator superfamily (MFS) profile domain-containing protein</fullName>
    </recommendedName>
</protein>
<feature type="transmembrane region" description="Helical" evidence="5">
    <location>
        <begin position="43"/>
        <end position="60"/>
    </location>
</feature>
<dbReference type="InterPro" id="IPR011701">
    <property type="entry name" value="MFS"/>
</dbReference>
<feature type="transmembrane region" description="Helical" evidence="5">
    <location>
        <begin position="128"/>
        <end position="147"/>
    </location>
</feature>
<dbReference type="InterPro" id="IPR020846">
    <property type="entry name" value="MFS_dom"/>
</dbReference>
<feature type="domain" description="Major facilitator superfamily (MFS) profile" evidence="6">
    <location>
        <begin position="5"/>
        <end position="416"/>
    </location>
</feature>
<feature type="transmembrane region" description="Helical" evidence="5">
    <location>
        <begin position="96"/>
        <end position="116"/>
    </location>
</feature>
<evidence type="ECO:0000313" key="8">
    <source>
        <dbReference type="Proteomes" id="UP000092952"/>
    </source>
</evidence>
<dbReference type="PROSITE" id="PS50850">
    <property type="entry name" value="MFS"/>
    <property type="match status" value="1"/>
</dbReference>
<dbReference type="STRING" id="1810504.PG2T_03485"/>
<dbReference type="AlphaFoldDB" id="A0A1B1YXF0"/>
<dbReference type="KEGG" id="gbi:PG2T_03485"/>
<feature type="transmembrane region" description="Helical" evidence="5">
    <location>
        <begin position="298"/>
        <end position="319"/>
    </location>
</feature>
<organism evidence="7 8">
    <name type="scientific">Immundisolibacter cernigliae</name>
    <dbReference type="NCBI Taxonomy" id="1810504"/>
    <lineage>
        <taxon>Bacteria</taxon>
        <taxon>Pseudomonadati</taxon>
        <taxon>Pseudomonadota</taxon>
        <taxon>Gammaproteobacteria</taxon>
        <taxon>Immundisolibacterales</taxon>
        <taxon>Immundisolibacteraceae</taxon>
        <taxon>Immundisolibacter</taxon>
    </lineage>
</organism>
<feature type="transmembrane region" description="Helical" evidence="5">
    <location>
        <begin position="325"/>
        <end position="348"/>
    </location>
</feature>
<dbReference type="Proteomes" id="UP000092952">
    <property type="component" value="Chromosome"/>
</dbReference>
<dbReference type="PROSITE" id="PS00217">
    <property type="entry name" value="SUGAR_TRANSPORT_2"/>
    <property type="match status" value="1"/>
</dbReference>
<feature type="transmembrane region" description="Helical" evidence="5">
    <location>
        <begin position="389"/>
        <end position="408"/>
    </location>
</feature>
<feature type="transmembrane region" description="Helical" evidence="5">
    <location>
        <begin position="72"/>
        <end position="90"/>
    </location>
</feature>
<feature type="transmembrane region" description="Helical" evidence="5">
    <location>
        <begin position="360"/>
        <end position="383"/>
    </location>
</feature>
<accession>A0A1B1YXF0</accession>
<evidence type="ECO:0000256" key="3">
    <source>
        <dbReference type="ARBA" id="ARBA00022989"/>
    </source>
</evidence>
<dbReference type="PANTHER" id="PTHR23508">
    <property type="entry name" value="CARBOXYLIC ACID TRANSPORTER PROTEIN HOMOLOG"/>
    <property type="match status" value="1"/>
</dbReference>
<evidence type="ECO:0000259" key="6">
    <source>
        <dbReference type="PROSITE" id="PS50850"/>
    </source>
</evidence>
<dbReference type="InterPro" id="IPR036259">
    <property type="entry name" value="MFS_trans_sf"/>
</dbReference>
<dbReference type="EMBL" id="CP014671">
    <property type="protein sequence ID" value="ANX05472.1"/>
    <property type="molecule type" value="Genomic_DNA"/>
</dbReference>
<evidence type="ECO:0000256" key="5">
    <source>
        <dbReference type="SAM" id="Phobius"/>
    </source>
</evidence>
<keyword evidence="3 5" id="KW-1133">Transmembrane helix</keyword>
<keyword evidence="4 5" id="KW-0472">Membrane</keyword>
<evidence type="ECO:0000256" key="2">
    <source>
        <dbReference type="ARBA" id="ARBA00022692"/>
    </source>
</evidence>
<dbReference type="GO" id="GO:0046943">
    <property type="term" value="F:carboxylic acid transmembrane transporter activity"/>
    <property type="evidence" value="ECO:0007669"/>
    <property type="project" value="TreeGrafter"/>
</dbReference>
<evidence type="ECO:0000313" key="7">
    <source>
        <dbReference type="EMBL" id="ANX05472.1"/>
    </source>
</evidence>
<evidence type="ECO:0000256" key="4">
    <source>
        <dbReference type="ARBA" id="ARBA00023136"/>
    </source>
</evidence>
<dbReference type="InterPro" id="IPR005829">
    <property type="entry name" value="Sugar_transporter_CS"/>
</dbReference>
<dbReference type="Pfam" id="PF07690">
    <property type="entry name" value="MFS_1"/>
    <property type="match status" value="1"/>
</dbReference>
<proteinExistence type="predicted"/>
<dbReference type="Gene3D" id="1.20.1250.20">
    <property type="entry name" value="MFS general substrate transporter like domains"/>
    <property type="match status" value="1"/>
</dbReference>
<dbReference type="PROSITE" id="PS00216">
    <property type="entry name" value="SUGAR_TRANSPORT_1"/>
    <property type="match status" value="1"/>
</dbReference>
<feature type="transmembrane region" description="Helical" evidence="5">
    <location>
        <begin position="274"/>
        <end position="291"/>
    </location>
</feature>
<dbReference type="PANTHER" id="PTHR23508:SF10">
    <property type="entry name" value="CARBOXYLIC ACID TRANSPORTER PROTEIN HOMOLOG"/>
    <property type="match status" value="1"/>
</dbReference>
<comment type="subcellular location">
    <subcellularLocation>
        <location evidence="1">Membrane</location>
        <topology evidence="1">Multi-pass membrane protein</topology>
    </subcellularLocation>
</comment>
<name>A0A1B1YXF0_9GAMM</name>
<feature type="transmembrane region" description="Helical" evidence="5">
    <location>
        <begin position="159"/>
        <end position="179"/>
    </location>
</feature>
<dbReference type="CDD" id="cd17365">
    <property type="entry name" value="MFS_PcaK_like"/>
    <property type="match status" value="1"/>
</dbReference>
<gene>
    <name evidence="7" type="ORF">PG2T_03485</name>
</gene>
<dbReference type="GO" id="GO:0005886">
    <property type="term" value="C:plasma membrane"/>
    <property type="evidence" value="ECO:0007669"/>
    <property type="project" value="TreeGrafter"/>
</dbReference>
<reference evidence="8" key="1">
    <citation type="submission" date="2016-03" db="EMBL/GenBank/DDBJ databases">
        <title>Complete genome sequence of Solimmundus cernigliae, representing a novel lineage of polycyclic aromatic hydrocarbon degraders within the Gammaproteobacteria.</title>
        <authorList>
            <person name="Singleton D.R."/>
            <person name="Dickey A.N."/>
            <person name="Scholl E.H."/>
            <person name="Wright F.A."/>
            <person name="Aitken M.D."/>
        </authorList>
    </citation>
    <scope>NUCLEOTIDE SEQUENCE [LARGE SCALE GENOMIC DNA]</scope>
    <source>
        <strain evidence="8">TR3.2</strain>
    </source>
</reference>
<sequence>MQWQVVGLCWLVNILDGFDLLAISFAAPTLAKAWQLDPRTLGIVFSSGLLGMTVGSLLLGPAADRIGRRRMIILATAVLGLSTLATAAVTSVLPLILLRGVTGVAIGALLPSLNTLVAEYTPDRRRNLAISFMHLGYPVGGIAGGFLASRLIPSAGWEAVFVVGGLFTLATLPVLLLGLPESLHYLLRQDRPRSRAAADKLAARLGIDLAAAGAQADALGTSSVREVLRGRWLAPGLALWGCFFLGNLTLYFLLNWTPTVLVEAGLPGEQAIRAGMMLNLGGGLGMLYLGHMSARWSIYTMMSAFFALGGLLIMALGQAGKATDLLFALTILAGFFSLGGLIGLYSLAARLYPASSRATGIGLAIGAGRFGAILGPYLGGVLISLGWPMGRYFALLALPLMAVAALLWRVRAPPGA</sequence>
<keyword evidence="2 5" id="KW-0812">Transmembrane</keyword>
<keyword evidence="8" id="KW-1185">Reference proteome</keyword>
<dbReference type="SUPFAM" id="SSF103473">
    <property type="entry name" value="MFS general substrate transporter"/>
    <property type="match status" value="1"/>
</dbReference>
<dbReference type="InParanoid" id="A0A1B1YXF0"/>
<evidence type="ECO:0000256" key="1">
    <source>
        <dbReference type="ARBA" id="ARBA00004141"/>
    </source>
</evidence>